<organism evidence="1">
    <name type="scientific">uncultured Caudovirales phage</name>
    <dbReference type="NCBI Taxonomy" id="2100421"/>
    <lineage>
        <taxon>Viruses</taxon>
        <taxon>Duplodnaviria</taxon>
        <taxon>Heunggongvirae</taxon>
        <taxon>Uroviricota</taxon>
        <taxon>Caudoviricetes</taxon>
        <taxon>Peduoviridae</taxon>
        <taxon>Maltschvirus</taxon>
        <taxon>Maltschvirus maltsch</taxon>
    </lineage>
</organism>
<sequence>MKETDQIMGEMMSVVRFGIEAEAFLASPLGKYLQQRVDAEVVEAVNSLKTVDPCDHAQIVKLQNEIYRAESFSAWLADLITSGWEAEKEIRMMEGNL</sequence>
<proteinExistence type="predicted"/>
<name>A0A6J5SDX8_9CAUD</name>
<evidence type="ECO:0000313" key="1">
    <source>
        <dbReference type="EMBL" id="CAB4211921.1"/>
    </source>
</evidence>
<protein>
    <submittedName>
        <fullName evidence="1">Uncharacterized protein</fullName>
    </submittedName>
</protein>
<gene>
    <name evidence="1" type="ORF">UFOVP1419_52</name>
</gene>
<dbReference type="EMBL" id="LR797377">
    <property type="protein sequence ID" value="CAB4211921.1"/>
    <property type="molecule type" value="Genomic_DNA"/>
</dbReference>
<accession>A0A6J5SDX8</accession>
<reference evidence="1" key="1">
    <citation type="submission" date="2020-05" db="EMBL/GenBank/DDBJ databases">
        <authorList>
            <person name="Chiriac C."/>
            <person name="Salcher M."/>
            <person name="Ghai R."/>
            <person name="Kavagutti S V."/>
        </authorList>
    </citation>
    <scope>NUCLEOTIDE SEQUENCE</scope>
</reference>